<dbReference type="InterPro" id="IPR001611">
    <property type="entry name" value="Leu-rich_rpt"/>
</dbReference>
<dbReference type="FunFam" id="3.80.10.10:FF:000846">
    <property type="entry name" value="Predicted protein"/>
    <property type="match status" value="1"/>
</dbReference>
<dbReference type="Proteomes" id="UP000701853">
    <property type="component" value="Chromosome 13"/>
</dbReference>
<dbReference type="PROSITE" id="PS00845">
    <property type="entry name" value="CAP_GLY_1"/>
    <property type="match status" value="1"/>
</dbReference>
<dbReference type="OrthoDB" id="5273213at2759"/>
<comment type="subcellular location">
    <subcellularLocation>
        <location evidence="1">Cytoplasm</location>
    </subcellularLocation>
</comment>
<evidence type="ECO:0000313" key="10">
    <source>
        <dbReference type="Proteomes" id="UP000701853"/>
    </source>
</evidence>
<dbReference type="PROSITE" id="PS50245">
    <property type="entry name" value="CAP_GLY_2"/>
    <property type="match status" value="1"/>
</dbReference>
<feature type="domain" description="CAP-Gly" evidence="8">
    <location>
        <begin position="29"/>
        <end position="73"/>
    </location>
</feature>
<dbReference type="PROSITE" id="PS51450">
    <property type="entry name" value="LRR"/>
    <property type="match status" value="2"/>
</dbReference>
<dbReference type="EMBL" id="JAHUZN010000013">
    <property type="protein sequence ID" value="KAG8472672.1"/>
    <property type="molecule type" value="Genomic_DNA"/>
</dbReference>
<evidence type="ECO:0000256" key="5">
    <source>
        <dbReference type="ARBA" id="ARBA00022737"/>
    </source>
</evidence>
<comment type="caution">
    <text evidence="9">The sequence shown here is derived from an EMBL/GenBank/DDBJ whole genome shotgun (WGS) entry which is preliminary data.</text>
</comment>
<dbReference type="SMART" id="SM01052">
    <property type="entry name" value="CAP_GLY"/>
    <property type="match status" value="1"/>
</dbReference>
<protein>
    <recommendedName>
        <fullName evidence="8">CAP-Gly domain-containing protein</fullName>
    </recommendedName>
</protein>
<organism evidence="9 10">
    <name type="scientific">Gossypium anomalum</name>
    <dbReference type="NCBI Taxonomy" id="47600"/>
    <lineage>
        <taxon>Eukaryota</taxon>
        <taxon>Viridiplantae</taxon>
        <taxon>Streptophyta</taxon>
        <taxon>Embryophyta</taxon>
        <taxon>Tracheophyta</taxon>
        <taxon>Spermatophyta</taxon>
        <taxon>Magnoliopsida</taxon>
        <taxon>eudicotyledons</taxon>
        <taxon>Gunneridae</taxon>
        <taxon>Pentapetalae</taxon>
        <taxon>rosids</taxon>
        <taxon>malvids</taxon>
        <taxon>Malvales</taxon>
        <taxon>Malvaceae</taxon>
        <taxon>Malvoideae</taxon>
        <taxon>Gossypium</taxon>
    </lineage>
</organism>
<dbReference type="SUPFAM" id="SSF52047">
    <property type="entry name" value="RNI-like"/>
    <property type="match status" value="1"/>
</dbReference>
<evidence type="ECO:0000256" key="2">
    <source>
        <dbReference type="ARBA" id="ARBA00006286"/>
    </source>
</evidence>
<dbReference type="Gene3D" id="3.80.10.10">
    <property type="entry name" value="Ribonuclease Inhibitor"/>
    <property type="match status" value="3"/>
</dbReference>
<evidence type="ECO:0000256" key="3">
    <source>
        <dbReference type="ARBA" id="ARBA00022490"/>
    </source>
</evidence>
<dbReference type="FunFam" id="2.30.30.190:FF:000016">
    <property type="entry name" value="Tubulin-folding cofactor E"/>
    <property type="match status" value="1"/>
</dbReference>
<evidence type="ECO:0000256" key="6">
    <source>
        <dbReference type="ARBA" id="ARBA00023186"/>
    </source>
</evidence>
<evidence type="ECO:0000256" key="1">
    <source>
        <dbReference type="ARBA" id="ARBA00004496"/>
    </source>
</evidence>
<evidence type="ECO:0000256" key="7">
    <source>
        <dbReference type="ARBA" id="ARBA00026055"/>
    </source>
</evidence>
<name>A0A8J6CF20_9ROSI</name>
<dbReference type="InterPro" id="IPR000938">
    <property type="entry name" value="CAP-Gly_domain"/>
</dbReference>
<keyword evidence="5" id="KW-0677">Repeat</keyword>
<dbReference type="Gene3D" id="2.30.30.190">
    <property type="entry name" value="CAP Gly-rich-like domain"/>
    <property type="match status" value="1"/>
</dbReference>
<evidence type="ECO:0000259" key="8">
    <source>
        <dbReference type="PROSITE" id="PS50245"/>
    </source>
</evidence>
<proteinExistence type="inferred from homology"/>
<accession>A0A8J6CF20</accession>
<dbReference type="GO" id="GO:0005737">
    <property type="term" value="C:cytoplasm"/>
    <property type="evidence" value="ECO:0007669"/>
    <property type="project" value="UniProtKB-SubCell"/>
</dbReference>
<comment type="subunit">
    <text evidence="7">Supercomplex made of cofactors A to E. Cofactors A and D function by capturing and stabilizing tubulin in a quasi-native conformation. Cofactor E binds to the cofactor D-tubulin complex; interaction with cofactor C then causes the release of tubulin polypeptides that are committed to the native state.</text>
</comment>
<keyword evidence="6" id="KW-0143">Chaperone</keyword>
<dbReference type="FunFam" id="3.10.20.90:FF:000187">
    <property type="entry name" value="Tubulin-folding cofactor E"/>
    <property type="match status" value="1"/>
</dbReference>
<sequence length="688" mass="76667">MEQTTFFTLGQRVHSSTDPRRVGTVKFVGNVEGYSGTWVGVDWDNEGDGKHDGSINGVRYFQGRSQNSASFLRPQNLSPGISLLQALKLRYQSHSTEQDEDEMYVLSARNKRVSVQLLGKDKIQDKLSRFEELTSASISYLGVSTPGDPAEISASVPNLKELDLMGNLITDWKWSGVELCGVNMDVTAIHGSGCFQHQCQSWVDVDKGNPHPRSITSPLSTWCDDVGTICEQLPHLVALNLSNNLMTQNMTGLPLLKAICVLVLNSTGINWSQVEILEHSLPVIEELHLMGNNISSIKIKYALALVNVLISPEISSVFILQKVNGPHNKMEHALHCIDSLSRYIFLPSSCVGLGVLSSCLNYFDRDLNRKEVGVLKRSPTLSKKNSVTFYWTVTTRFDLPTSSSTVQGFDSLRLLNLEDNCLAEWDEILKLSQLKSLEQLYLNKNKLTCIFYPDKNKIQEFLSNHESCEESYFPFQNLRCLLLGSNEINDLASIDSLNTFPKLIDIRLSDNPIADPGRGGLPRFVLIARLAKVEMLNGSEISARERKESEIRYVRLVMSKLLDNPEEINRLHPRFVELKNFYGIEDERPSVGAAGPQKMASGLLSITLKCVASSVGEKLPLTKKLPATTTVGKLKALCESFFKLKSLKLKLFLQEEGSPLPMLLDDEMATLMDMGIGNESTIIVDEES</sequence>
<dbReference type="SUPFAM" id="SSF54236">
    <property type="entry name" value="Ubiquitin-like"/>
    <property type="match status" value="1"/>
</dbReference>
<reference evidence="9 10" key="1">
    <citation type="journal article" date="2021" name="bioRxiv">
        <title>The Gossypium anomalum genome as a resource for cotton improvement and evolutionary analysis of hybrid incompatibility.</title>
        <authorList>
            <person name="Grover C.E."/>
            <person name="Yuan D."/>
            <person name="Arick M.A."/>
            <person name="Miller E.R."/>
            <person name="Hu G."/>
            <person name="Peterson D.G."/>
            <person name="Wendel J.F."/>
            <person name="Udall J.A."/>
        </authorList>
    </citation>
    <scope>NUCLEOTIDE SEQUENCE [LARGE SCALE GENOMIC DNA]</scope>
    <source>
        <strain evidence="9">JFW-Udall</strain>
        <tissue evidence="9">Leaf</tissue>
    </source>
</reference>
<keyword evidence="10" id="KW-1185">Reference proteome</keyword>
<keyword evidence="3" id="KW-0963">Cytoplasm</keyword>
<dbReference type="AlphaFoldDB" id="A0A8J6CF20"/>
<evidence type="ECO:0000313" key="9">
    <source>
        <dbReference type="EMBL" id="KAG8472672.1"/>
    </source>
</evidence>
<dbReference type="Gene3D" id="3.10.20.90">
    <property type="entry name" value="Phosphatidylinositol 3-kinase Catalytic Subunit, Chain A, domain 1"/>
    <property type="match status" value="1"/>
</dbReference>
<comment type="similarity">
    <text evidence="2">Belongs to the TBCE family.</text>
</comment>
<keyword evidence="4" id="KW-0433">Leucine-rich repeat</keyword>
<dbReference type="PANTHER" id="PTHR22710:SF2">
    <property type="entry name" value="X-RAY RADIATION RESISTANCE-ASSOCIATED PROTEIN 1"/>
    <property type="match status" value="1"/>
</dbReference>
<dbReference type="InterPro" id="IPR032675">
    <property type="entry name" value="LRR_dom_sf"/>
</dbReference>
<dbReference type="PANTHER" id="PTHR22710">
    <property type="entry name" value="X-RAY RADIATION RESISTANCE ASSOCIATED PROTEIN 1 XRRA1"/>
    <property type="match status" value="1"/>
</dbReference>
<dbReference type="SUPFAM" id="SSF74924">
    <property type="entry name" value="Cap-Gly domain"/>
    <property type="match status" value="1"/>
</dbReference>
<dbReference type="GO" id="GO:0005634">
    <property type="term" value="C:nucleus"/>
    <property type="evidence" value="ECO:0007669"/>
    <property type="project" value="TreeGrafter"/>
</dbReference>
<evidence type="ECO:0000256" key="4">
    <source>
        <dbReference type="ARBA" id="ARBA00022614"/>
    </source>
</evidence>
<dbReference type="Pfam" id="PF01302">
    <property type="entry name" value="CAP_GLY"/>
    <property type="match status" value="1"/>
</dbReference>
<dbReference type="InterPro" id="IPR036859">
    <property type="entry name" value="CAP-Gly_dom_sf"/>
</dbReference>
<gene>
    <name evidence="9" type="ORF">CXB51_034561</name>
</gene>
<dbReference type="InterPro" id="IPR029071">
    <property type="entry name" value="Ubiquitin-like_domsf"/>
</dbReference>